<comment type="caution">
    <text evidence="2">The sequence shown here is derived from an EMBL/GenBank/DDBJ whole genome shotgun (WGS) entry which is preliminary data.</text>
</comment>
<accession>A0AA36G794</accession>
<dbReference type="EMBL" id="CATQJA010002664">
    <property type="protein sequence ID" value="CAJ0582303.1"/>
    <property type="molecule type" value="Genomic_DNA"/>
</dbReference>
<dbReference type="Proteomes" id="UP001177023">
    <property type="component" value="Unassembled WGS sequence"/>
</dbReference>
<evidence type="ECO:0000313" key="2">
    <source>
        <dbReference type="EMBL" id="CAJ0582303.1"/>
    </source>
</evidence>
<evidence type="ECO:0000256" key="1">
    <source>
        <dbReference type="SAM" id="MobiDB-lite"/>
    </source>
</evidence>
<feature type="non-terminal residue" evidence="2">
    <location>
        <position position="161"/>
    </location>
</feature>
<organism evidence="2 3">
    <name type="scientific">Mesorhabditis spiculigera</name>
    <dbReference type="NCBI Taxonomy" id="96644"/>
    <lineage>
        <taxon>Eukaryota</taxon>
        <taxon>Metazoa</taxon>
        <taxon>Ecdysozoa</taxon>
        <taxon>Nematoda</taxon>
        <taxon>Chromadorea</taxon>
        <taxon>Rhabditida</taxon>
        <taxon>Rhabditina</taxon>
        <taxon>Rhabditomorpha</taxon>
        <taxon>Rhabditoidea</taxon>
        <taxon>Rhabditidae</taxon>
        <taxon>Mesorhabditinae</taxon>
        <taxon>Mesorhabditis</taxon>
    </lineage>
</organism>
<gene>
    <name evidence="2" type="ORF">MSPICULIGERA_LOCUS20442</name>
</gene>
<dbReference type="AlphaFoldDB" id="A0AA36G794"/>
<evidence type="ECO:0000313" key="3">
    <source>
        <dbReference type="Proteomes" id="UP001177023"/>
    </source>
</evidence>
<sequence>MIHVVTTPHMIISTDGQLQTPVYKEQKISVEAGSEAGGSAHVPPGQKAPDKADDKWAITSVVSLEQYVVATDKEMHIPLTDKNSTTAHIARALPRRRRTRLEKKSEGLKKPPKWHSWECVFQEMKRLGPDPRMTAGRNKELFAIAGCNKKAKCQPTFRGFL</sequence>
<feature type="region of interest" description="Disordered" evidence="1">
    <location>
        <begin position="33"/>
        <end position="52"/>
    </location>
</feature>
<keyword evidence="3" id="KW-1185">Reference proteome</keyword>
<name>A0AA36G794_9BILA</name>
<proteinExistence type="predicted"/>
<reference evidence="2" key="1">
    <citation type="submission" date="2023-06" db="EMBL/GenBank/DDBJ databases">
        <authorList>
            <person name="Delattre M."/>
        </authorList>
    </citation>
    <scope>NUCLEOTIDE SEQUENCE</scope>
    <source>
        <strain evidence="2">AF72</strain>
    </source>
</reference>
<protein>
    <submittedName>
        <fullName evidence="2">Uncharacterized protein</fullName>
    </submittedName>
</protein>